<evidence type="ECO:0000313" key="8">
    <source>
        <dbReference type="EMBL" id="CUN87330.1"/>
    </source>
</evidence>
<dbReference type="Pfam" id="PF00892">
    <property type="entry name" value="EamA"/>
    <property type="match status" value="2"/>
</dbReference>
<feature type="transmembrane region" description="Helical" evidence="6">
    <location>
        <begin position="282"/>
        <end position="300"/>
    </location>
</feature>
<accession>A0ABP2ATW7</accession>
<evidence type="ECO:0000256" key="1">
    <source>
        <dbReference type="ARBA" id="ARBA00004141"/>
    </source>
</evidence>
<feature type="domain" description="EamA" evidence="7">
    <location>
        <begin position="168"/>
        <end position="296"/>
    </location>
</feature>
<dbReference type="InterPro" id="IPR000620">
    <property type="entry name" value="EamA_dom"/>
</dbReference>
<sequence>MASHKNIMSEKINNLDNKTKGLIYILIFGLFLAITNTLLKSAGHIPVAEKTVYRNGICAIAGFIAVTKAYGFKDKSRYFGNKQNILGLSMRTICGILGITANLYALQYLILSTASVLQDLSVFFVVIFSFIFLREKIRLWQIVLICVGFLGALVVINPTSVKFAIAPALAAIFGAAMNGGDAVSMRFLGKKASPSTVVFFYNFVSAIILTPFMLMDYKVLSLHTTIFLILAGLCYIVVEFAMVSAYKYAPGREIAIFSYVDVVFSAALGFIVFGTFPKVTAIIGYVIIIAAAILLVLYNFKVKENTSNQKHTA</sequence>
<feature type="transmembrane region" description="Helical" evidence="6">
    <location>
        <begin position="51"/>
        <end position="72"/>
    </location>
</feature>
<dbReference type="PANTHER" id="PTHR22911:SF6">
    <property type="entry name" value="SOLUTE CARRIER FAMILY 35 MEMBER G1"/>
    <property type="match status" value="1"/>
</dbReference>
<keyword evidence="5 6" id="KW-0472">Membrane</keyword>
<feature type="transmembrane region" description="Helical" evidence="6">
    <location>
        <begin position="220"/>
        <end position="242"/>
    </location>
</feature>
<feature type="transmembrane region" description="Helical" evidence="6">
    <location>
        <begin position="163"/>
        <end position="183"/>
    </location>
</feature>
<dbReference type="SUPFAM" id="SSF103481">
    <property type="entry name" value="Multidrug resistance efflux transporter EmrE"/>
    <property type="match status" value="2"/>
</dbReference>
<reference evidence="8 9" key="1">
    <citation type="submission" date="2015-09" db="EMBL/GenBank/DDBJ databases">
        <authorList>
            <consortium name="Pathogen Informatics"/>
            <person name="Wu L."/>
            <person name="Ma J."/>
        </authorList>
    </citation>
    <scope>NUCLEOTIDE SEQUENCE [LARGE SCALE GENOMIC DNA]</scope>
    <source>
        <strain evidence="8 9">2789STDY5834858</strain>
    </source>
</reference>
<feature type="transmembrane region" description="Helical" evidence="6">
    <location>
        <begin position="84"/>
        <end position="104"/>
    </location>
</feature>
<feature type="domain" description="EamA" evidence="7">
    <location>
        <begin position="20"/>
        <end position="156"/>
    </location>
</feature>
<comment type="similarity">
    <text evidence="2">Belongs to the EamA transporter family.</text>
</comment>
<protein>
    <submittedName>
        <fullName evidence="8">Carboxylate/amino acid/amine transporter</fullName>
    </submittedName>
</protein>
<keyword evidence="9" id="KW-1185">Reference proteome</keyword>
<dbReference type="Gene3D" id="1.10.3730.20">
    <property type="match status" value="1"/>
</dbReference>
<organism evidence="8 9">
    <name type="scientific">Sarcina ventriculi</name>
    <name type="common">Clostridium ventriculi</name>
    <dbReference type="NCBI Taxonomy" id="1267"/>
    <lineage>
        <taxon>Bacteria</taxon>
        <taxon>Bacillati</taxon>
        <taxon>Bacillota</taxon>
        <taxon>Clostridia</taxon>
        <taxon>Eubacteriales</taxon>
        <taxon>Clostridiaceae</taxon>
        <taxon>Sarcina</taxon>
    </lineage>
</organism>
<dbReference type="Proteomes" id="UP000095488">
    <property type="component" value="Unassembled WGS sequence"/>
</dbReference>
<evidence type="ECO:0000259" key="7">
    <source>
        <dbReference type="Pfam" id="PF00892"/>
    </source>
</evidence>
<keyword evidence="3 6" id="KW-0812">Transmembrane</keyword>
<evidence type="ECO:0000313" key="9">
    <source>
        <dbReference type="Proteomes" id="UP000095488"/>
    </source>
</evidence>
<proteinExistence type="inferred from homology"/>
<gene>
    <name evidence="8" type="ORF">ERS852473_01297</name>
</gene>
<dbReference type="InterPro" id="IPR037185">
    <property type="entry name" value="EmrE-like"/>
</dbReference>
<feature type="transmembrane region" description="Helical" evidence="6">
    <location>
        <begin position="110"/>
        <end position="132"/>
    </location>
</feature>
<feature type="transmembrane region" description="Helical" evidence="6">
    <location>
        <begin position="254"/>
        <end position="276"/>
    </location>
</feature>
<feature type="transmembrane region" description="Helical" evidence="6">
    <location>
        <begin position="21"/>
        <end position="39"/>
    </location>
</feature>
<comment type="subcellular location">
    <subcellularLocation>
        <location evidence="1">Membrane</location>
        <topology evidence="1">Multi-pass membrane protein</topology>
    </subcellularLocation>
</comment>
<dbReference type="RefSeq" id="WP_055258783.1">
    <property type="nucleotide sequence ID" value="NZ_CABIXL010000004.1"/>
</dbReference>
<evidence type="ECO:0000256" key="3">
    <source>
        <dbReference type="ARBA" id="ARBA00022692"/>
    </source>
</evidence>
<comment type="caution">
    <text evidence="8">The sequence shown here is derived from an EMBL/GenBank/DDBJ whole genome shotgun (WGS) entry which is preliminary data.</text>
</comment>
<evidence type="ECO:0000256" key="4">
    <source>
        <dbReference type="ARBA" id="ARBA00022989"/>
    </source>
</evidence>
<name>A0ABP2ATW7_SARVE</name>
<keyword evidence="4 6" id="KW-1133">Transmembrane helix</keyword>
<dbReference type="EMBL" id="CYZR01000004">
    <property type="protein sequence ID" value="CUN87330.1"/>
    <property type="molecule type" value="Genomic_DNA"/>
</dbReference>
<evidence type="ECO:0000256" key="5">
    <source>
        <dbReference type="ARBA" id="ARBA00023136"/>
    </source>
</evidence>
<evidence type="ECO:0000256" key="2">
    <source>
        <dbReference type="ARBA" id="ARBA00007362"/>
    </source>
</evidence>
<evidence type="ECO:0000256" key="6">
    <source>
        <dbReference type="SAM" id="Phobius"/>
    </source>
</evidence>
<feature type="transmembrane region" description="Helical" evidence="6">
    <location>
        <begin position="195"/>
        <end position="214"/>
    </location>
</feature>
<feature type="transmembrane region" description="Helical" evidence="6">
    <location>
        <begin position="139"/>
        <end position="157"/>
    </location>
</feature>
<dbReference type="PANTHER" id="PTHR22911">
    <property type="entry name" value="ACYL-MALONYL CONDENSING ENZYME-RELATED"/>
    <property type="match status" value="1"/>
</dbReference>